<dbReference type="EMBL" id="JARIHO010000008">
    <property type="protein sequence ID" value="KAJ7357212.1"/>
    <property type="molecule type" value="Genomic_DNA"/>
</dbReference>
<dbReference type="GO" id="GO:0043291">
    <property type="term" value="C:RAVE complex"/>
    <property type="evidence" value="ECO:0007669"/>
    <property type="project" value="TreeGrafter"/>
</dbReference>
<feature type="region of interest" description="Disordered" evidence="1">
    <location>
        <begin position="1263"/>
        <end position="1282"/>
    </location>
</feature>
<accession>A0AAD7EY06</accession>
<name>A0AAD7EY06_9AGAR</name>
<dbReference type="InterPro" id="IPR022033">
    <property type="entry name" value="Rav1p_C"/>
</dbReference>
<dbReference type="InterPro" id="IPR036322">
    <property type="entry name" value="WD40_repeat_dom_sf"/>
</dbReference>
<feature type="region of interest" description="Disordered" evidence="1">
    <location>
        <begin position="1214"/>
        <end position="1237"/>
    </location>
</feature>
<keyword evidence="4" id="KW-1185">Reference proteome</keyword>
<dbReference type="Pfam" id="PF12234">
    <property type="entry name" value="Rav1p_C"/>
    <property type="match status" value="1"/>
</dbReference>
<dbReference type="SUPFAM" id="SSF50978">
    <property type="entry name" value="WD40 repeat-like"/>
    <property type="match status" value="1"/>
</dbReference>
<dbReference type="PANTHER" id="PTHR13950">
    <property type="entry name" value="RABCONNECTIN-RELATED"/>
    <property type="match status" value="1"/>
</dbReference>
<reference evidence="3" key="1">
    <citation type="submission" date="2023-03" db="EMBL/GenBank/DDBJ databases">
        <title>Massive genome expansion in bonnet fungi (Mycena s.s.) driven by repeated elements and novel gene families across ecological guilds.</title>
        <authorList>
            <consortium name="Lawrence Berkeley National Laboratory"/>
            <person name="Harder C.B."/>
            <person name="Miyauchi S."/>
            <person name="Viragh M."/>
            <person name="Kuo A."/>
            <person name="Thoen E."/>
            <person name="Andreopoulos B."/>
            <person name="Lu D."/>
            <person name="Skrede I."/>
            <person name="Drula E."/>
            <person name="Henrissat B."/>
            <person name="Morin E."/>
            <person name="Kohler A."/>
            <person name="Barry K."/>
            <person name="LaButti K."/>
            <person name="Morin E."/>
            <person name="Salamov A."/>
            <person name="Lipzen A."/>
            <person name="Mereny Z."/>
            <person name="Hegedus B."/>
            <person name="Baldrian P."/>
            <person name="Stursova M."/>
            <person name="Weitz H."/>
            <person name="Taylor A."/>
            <person name="Grigoriev I.V."/>
            <person name="Nagy L.G."/>
            <person name="Martin F."/>
            <person name="Kauserud H."/>
        </authorList>
    </citation>
    <scope>NUCLEOTIDE SEQUENCE</scope>
    <source>
        <strain evidence="3">CBHHK002</strain>
    </source>
</reference>
<gene>
    <name evidence="3" type="ORF">DFH08DRAFT_803075</name>
</gene>
<evidence type="ECO:0000313" key="4">
    <source>
        <dbReference type="Proteomes" id="UP001218218"/>
    </source>
</evidence>
<dbReference type="GO" id="GO:0007035">
    <property type="term" value="P:vacuolar acidification"/>
    <property type="evidence" value="ECO:0007669"/>
    <property type="project" value="TreeGrafter"/>
</dbReference>
<proteinExistence type="predicted"/>
<dbReference type="PANTHER" id="PTHR13950:SF9">
    <property type="entry name" value="RABCONNECTIN-3A"/>
    <property type="match status" value="1"/>
</dbReference>
<feature type="compositionally biased region" description="Pro residues" evidence="1">
    <location>
        <begin position="1219"/>
        <end position="1231"/>
    </location>
</feature>
<evidence type="ECO:0000256" key="1">
    <source>
        <dbReference type="SAM" id="MobiDB-lite"/>
    </source>
</evidence>
<sequence>MLSLLSLLPSPQADLHHLLLPNNTLLLHASADAVIIRDAASLALVRVLAFGEAFPGATGSVSCISVDSGMKLIVASMQTRIAAWSLSGAQQYAWRLHSSLVLPQNHTVTALDSKSGNYSAVCHAAFSCSPGLLAVGSENSLSVYTLILENDLPTWSQKWMVSIETPSLTRFAPSLMYIAATAKYNKSLRTYSTTSGRLTQDIPHPLPITNISWRHSQASSRDDLILYTITSDSTLRIFLPVLDSPQYLQLHASLDLFSSIPFGISFNLSTTNSSVFWLDREIVGDCISATLNKETDSEHARFRRLQEIKDEGWDLFLRVIEDGSAVVTAVANIDRRPPTLLRQFTLQQTPPGTFPAPPRYMRLLPKADRGLVTLITSSPLRTFEFSPIHFLDAHADGLRLSAHAVDAVRAEDSRIVRFVRTPEGAGVGVVRESGGEAWRVVANASRLIRSGKWATADHIVVLDGGRSHATYSAVDGILTSSETTLPLPPINSLFSLPSRDGHETIVGITADFSIVRVHVPGLTLYAHDTLPIPTPKMILPVDPMAWGLRREWATHDVLLSVSELGELAFWVPDESSAWRCTGSVKTHRVGISKARCSSAKKTALIVPTSEGEELTIWDSKESEFASGLEFRGIYSDSINDLDWSATPDSQSILAVGFLHHVELLCQQRSTYFDEGPGWIKCWTVEIGSFIPYQISDSIWLANGSLLVGAGHQMYLFGQPPVLDNLPPPESLFEHVARQNGPLEDYHPQMLLQCLLWDKVELVKDIIVNLARDIGDSKHRGNWKSMPVESFLRKEIPVKAHSGHKKRYTLLFNGPEQKDEDEDEGFSRALVNRLIQTLETDPLPHLTPNEQAHLLVLIQTTLEIDEQRRALDSNGLRYLISMRSFYILNHRASAPGSPQSPGTIPRQTGRRERLRYRDMVWAFHSESQDLLLAASTAACNGKMCWADARALGVSIWLSSIDAMKSHMEVIARNEFMAGDNRDPTACSLYYFALGKVKLVHGLWRQSAWHKEQAVMLKFLANDFSEPRWRTAALKNAYALLSKRRFEYAAAFFLLGGALQDAVNVCLKQLGDFQLAVALARVVEQSDEGPILLGILNNTVIPTAFREGNRWLASWAFWLLHRRDLAVRILITPLHDVADSLNITDIGEPHYDDPSLALLFSQLRSKTLQAAKGSSEISGRVEFNFVLQIARVFCRMGCQVLALDLVRSWTFDRPSMMQRPASPPARHPAPPSPTISRRPKFALGPAMRRRSSIIIDMDIPSLPPTRASSPVRVTEKPSAIAEEGNEEGDLIARKAGLGNLMKTAKQDVSVPEFDMNAFF</sequence>
<dbReference type="InterPro" id="IPR052208">
    <property type="entry name" value="DmX-like/RAVE_component"/>
</dbReference>
<comment type="caution">
    <text evidence="3">The sequence shown here is derived from an EMBL/GenBank/DDBJ whole genome shotgun (WGS) entry which is preliminary data.</text>
</comment>
<dbReference type="InterPro" id="IPR015943">
    <property type="entry name" value="WD40/YVTN_repeat-like_dom_sf"/>
</dbReference>
<feature type="domain" description="RAVE complex protein Rav1 C-terminal" evidence="2">
    <location>
        <begin position="574"/>
        <end position="1203"/>
    </location>
</feature>
<dbReference type="Proteomes" id="UP001218218">
    <property type="component" value="Unassembled WGS sequence"/>
</dbReference>
<protein>
    <submittedName>
        <fullName evidence="3">RAVE protein 1 C terminal-domain-containing protein</fullName>
    </submittedName>
</protein>
<evidence type="ECO:0000259" key="2">
    <source>
        <dbReference type="Pfam" id="PF12234"/>
    </source>
</evidence>
<organism evidence="3 4">
    <name type="scientific">Mycena albidolilacea</name>
    <dbReference type="NCBI Taxonomy" id="1033008"/>
    <lineage>
        <taxon>Eukaryota</taxon>
        <taxon>Fungi</taxon>
        <taxon>Dikarya</taxon>
        <taxon>Basidiomycota</taxon>
        <taxon>Agaricomycotina</taxon>
        <taxon>Agaricomycetes</taxon>
        <taxon>Agaricomycetidae</taxon>
        <taxon>Agaricales</taxon>
        <taxon>Marasmiineae</taxon>
        <taxon>Mycenaceae</taxon>
        <taxon>Mycena</taxon>
    </lineage>
</organism>
<dbReference type="Gene3D" id="2.130.10.10">
    <property type="entry name" value="YVTN repeat-like/Quinoprotein amine dehydrogenase"/>
    <property type="match status" value="1"/>
</dbReference>
<evidence type="ECO:0000313" key="3">
    <source>
        <dbReference type="EMBL" id="KAJ7357212.1"/>
    </source>
</evidence>